<gene>
    <name evidence="1" type="ORF">GMARGA_LOCUS20292</name>
</gene>
<proteinExistence type="predicted"/>
<comment type="caution">
    <text evidence="1">The sequence shown here is derived from an EMBL/GenBank/DDBJ whole genome shotgun (WGS) entry which is preliminary data.</text>
</comment>
<dbReference type="Proteomes" id="UP000789901">
    <property type="component" value="Unassembled WGS sequence"/>
</dbReference>
<dbReference type="EMBL" id="CAJVQB010017655">
    <property type="protein sequence ID" value="CAG8785053.1"/>
    <property type="molecule type" value="Genomic_DNA"/>
</dbReference>
<keyword evidence="2" id="KW-1185">Reference proteome</keyword>
<reference evidence="1 2" key="1">
    <citation type="submission" date="2021-06" db="EMBL/GenBank/DDBJ databases">
        <authorList>
            <person name="Kallberg Y."/>
            <person name="Tangrot J."/>
            <person name="Rosling A."/>
        </authorList>
    </citation>
    <scope>NUCLEOTIDE SEQUENCE [LARGE SCALE GENOMIC DNA]</scope>
    <source>
        <strain evidence="1 2">120-4 pot B 10/14</strain>
    </source>
</reference>
<organism evidence="1 2">
    <name type="scientific">Gigaspora margarita</name>
    <dbReference type="NCBI Taxonomy" id="4874"/>
    <lineage>
        <taxon>Eukaryota</taxon>
        <taxon>Fungi</taxon>
        <taxon>Fungi incertae sedis</taxon>
        <taxon>Mucoromycota</taxon>
        <taxon>Glomeromycotina</taxon>
        <taxon>Glomeromycetes</taxon>
        <taxon>Diversisporales</taxon>
        <taxon>Gigasporaceae</taxon>
        <taxon>Gigaspora</taxon>
    </lineage>
</organism>
<sequence>MFNSLEQNWQDLQKENTIREIQVCDYWQDCREASEKRKNIIYELQRRCKAVVAWEKENGINIATKRGNSSKINANDTQ</sequence>
<name>A0ABN7VM99_GIGMA</name>
<evidence type="ECO:0000313" key="1">
    <source>
        <dbReference type="EMBL" id="CAG8785053.1"/>
    </source>
</evidence>
<protein>
    <submittedName>
        <fullName evidence="1">41485_t:CDS:1</fullName>
    </submittedName>
</protein>
<accession>A0ABN7VM99</accession>
<evidence type="ECO:0000313" key="2">
    <source>
        <dbReference type="Proteomes" id="UP000789901"/>
    </source>
</evidence>